<reference evidence="1" key="1">
    <citation type="submission" date="2014-11" db="EMBL/GenBank/DDBJ databases">
        <authorList>
            <person name="Amaro Gonzalez C."/>
        </authorList>
    </citation>
    <scope>NUCLEOTIDE SEQUENCE</scope>
</reference>
<evidence type="ECO:0000313" key="1">
    <source>
        <dbReference type="EMBL" id="JAH87561.1"/>
    </source>
</evidence>
<dbReference type="AlphaFoldDB" id="A0A0E9WB84"/>
<dbReference type="EMBL" id="GBXM01021016">
    <property type="protein sequence ID" value="JAH87561.1"/>
    <property type="molecule type" value="Transcribed_RNA"/>
</dbReference>
<name>A0A0E9WB84_ANGAN</name>
<sequence length="70" mass="7711">MQSFTMNKVFPITVGLPWPASIKASTTSCSINTVMNGYHSARQISQWKARQSCTRVSEHCGVTIAHKELG</sequence>
<proteinExistence type="predicted"/>
<organism evidence="1">
    <name type="scientific">Anguilla anguilla</name>
    <name type="common">European freshwater eel</name>
    <name type="synonym">Muraena anguilla</name>
    <dbReference type="NCBI Taxonomy" id="7936"/>
    <lineage>
        <taxon>Eukaryota</taxon>
        <taxon>Metazoa</taxon>
        <taxon>Chordata</taxon>
        <taxon>Craniata</taxon>
        <taxon>Vertebrata</taxon>
        <taxon>Euteleostomi</taxon>
        <taxon>Actinopterygii</taxon>
        <taxon>Neopterygii</taxon>
        <taxon>Teleostei</taxon>
        <taxon>Anguilliformes</taxon>
        <taxon>Anguillidae</taxon>
        <taxon>Anguilla</taxon>
    </lineage>
</organism>
<reference evidence="1" key="2">
    <citation type="journal article" date="2015" name="Fish Shellfish Immunol.">
        <title>Early steps in the European eel (Anguilla anguilla)-Vibrio vulnificus interaction in the gills: Role of the RtxA13 toxin.</title>
        <authorList>
            <person name="Callol A."/>
            <person name="Pajuelo D."/>
            <person name="Ebbesson L."/>
            <person name="Teles M."/>
            <person name="MacKenzie S."/>
            <person name="Amaro C."/>
        </authorList>
    </citation>
    <scope>NUCLEOTIDE SEQUENCE</scope>
</reference>
<protein>
    <submittedName>
        <fullName evidence="1">Uncharacterized protein</fullName>
    </submittedName>
</protein>
<accession>A0A0E9WB84</accession>